<evidence type="ECO:0000256" key="5">
    <source>
        <dbReference type="SAM" id="Phobius"/>
    </source>
</evidence>
<keyword evidence="3 5" id="KW-1133">Transmembrane helix</keyword>
<proteinExistence type="predicted"/>
<organism evidence="7 8">
    <name type="scientific">Candidatus Dojkabacteria bacterium</name>
    <dbReference type="NCBI Taxonomy" id="2099670"/>
    <lineage>
        <taxon>Bacteria</taxon>
        <taxon>Candidatus Dojkabacteria</taxon>
    </lineage>
</organism>
<evidence type="ECO:0000313" key="8">
    <source>
        <dbReference type="Proteomes" id="UP000545876"/>
    </source>
</evidence>
<evidence type="ECO:0000313" key="7">
    <source>
        <dbReference type="EMBL" id="NLD25042.1"/>
    </source>
</evidence>
<keyword evidence="2 5" id="KW-0812">Transmembrane</keyword>
<dbReference type="InterPro" id="IPR010652">
    <property type="entry name" value="DUF1232"/>
</dbReference>
<dbReference type="EMBL" id="JAAZBX010000001">
    <property type="protein sequence ID" value="NLD25042.1"/>
    <property type="molecule type" value="Genomic_DNA"/>
</dbReference>
<dbReference type="GO" id="GO:0012505">
    <property type="term" value="C:endomembrane system"/>
    <property type="evidence" value="ECO:0007669"/>
    <property type="project" value="UniProtKB-SubCell"/>
</dbReference>
<dbReference type="AlphaFoldDB" id="A0A847CZL4"/>
<accession>A0A847CZL4</accession>
<comment type="subcellular location">
    <subcellularLocation>
        <location evidence="1">Endomembrane system</location>
        <topology evidence="1">Multi-pass membrane protein</topology>
    </subcellularLocation>
</comment>
<dbReference type="Proteomes" id="UP000545876">
    <property type="component" value="Unassembled WGS sequence"/>
</dbReference>
<feature type="domain" description="DUF1232" evidence="6">
    <location>
        <begin position="15"/>
        <end position="48"/>
    </location>
</feature>
<gene>
    <name evidence="7" type="ORF">GX656_00135</name>
</gene>
<evidence type="ECO:0000256" key="3">
    <source>
        <dbReference type="ARBA" id="ARBA00022989"/>
    </source>
</evidence>
<evidence type="ECO:0000256" key="4">
    <source>
        <dbReference type="ARBA" id="ARBA00023136"/>
    </source>
</evidence>
<protein>
    <submittedName>
        <fullName evidence="7">DUF1232 domain-containing protein</fullName>
    </submittedName>
</protein>
<comment type="caution">
    <text evidence="7">The sequence shown here is derived from an EMBL/GenBank/DDBJ whole genome shotgun (WGS) entry which is preliminary data.</text>
</comment>
<dbReference type="Pfam" id="PF06803">
    <property type="entry name" value="DUF1232"/>
    <property type="match status" value="1"/>
</dbReference>
<evidence type="ECO:0000259" key="6">
    <source>
        <dbReference type="Pfam" id="PF06803"/>
    </source>
</evidence>
<evidence type="ECO:0000256" key="2">
    <source>
        <dbReference type="ARBA" id="ARBA00022692"/>
    </source>
</evidence>
<evidence type="ECO:0000256" key="1">
    <source>
        <dbReference type="ARBA" id="ARBA00004127"/>
    </source>
</evidence>
<reference evidence="7 8" key="1">
    <citation type="journal article" date="2020" name="Biotechnol. Biofuels">
        <title>New insights from the biogas microbiome by comprehensive genome-resolved metagenomics of nearly 1600 species originating from multiple anaerobic digesters.</title>
        <authorList>
            <person name="Campanaro S."/>
            <person name="Treu L."/>
            <person name="Rodriguez-R L.M."/>
            <person name="Kovalovszki A."/>
            <person name="Ziels R.M."/>
            <person name="Maus I."/>
            <person name="Zhu X."/>
            <person name="Kougias P.G."/>
            <person name="Basile A."/>
            <person name="Luo G."/>
            <person name="Schluter A."/>
            <person name="Konstantinidis K.T."/>
            <person name="Angelidaki I."/>
        </authorList>
    </citation>
    <scope>NUCLEOTIDE SEQUENCE [LARGE SCALE GENOMIC DNA]</scope>
    <source>
        <strain evidence="7">AS06rmzACSIP_65</strain>
    </source>
</reference>
<feature type="transmembrane region" description="Helical" evidence="5">
    <location>
        <begin position="12"/>
        <end position="28"/>
    </location>
</feature>
<sequence length="74" mass="8642">MSEQVKKNSFLKNNWLLIIALIYLFLPIDLIPDALPVLGTLDDSFLIIINLIQKYLAWKEQGQRSDIKEREIVE</sequence>
<keyword evidence="4 5" id="KW-0472">Membrane</keyword>
<name>A0A847CZL4_9BACT</name>